<reference evidence="7" key="1">
    <citation type="submission" date="2020-11" db="EMBL/GenBank/DDBJ databases">
        <authorList>
            <person name="Tran Van P."/>
        </authorList>
    </citation>
    <scope>NUCLEOTIDE SEQUENCE</scope>
</reference>
<feature type="non-terminal residue" evidence="7">
    <location>
        <position position="269"/>
    </location>
</feature>
<feature type="coiled-coil region" evidence="5">
    <location>
        <begin position="169"/>
        <end position="266"/>
    </location>
</feature>
<dbReference type="Proteomes" id="UP000678499">
    <property type="component" value="Unassembled WGS sequence"/>
</dbReference>
<comment type="function">
    <text evidence="4">Required for assembly of dynein regulatory complex (DRC) and inner dynein arm (IDA) complexes, which are responsible for ciliary beat regulation, thereby playing a central role in motility in cilia and flagella. Probably acts together with CCDC40 to form a molecular ruler that determines the 96 nanometer (nm) repeat length and arrangements of components in cilia and flagella. Not required for outer dynein arm complexes assembly.</text>
</comment>
<evidence type="ECO:0000313" key="7">
    <source>
        <dbReference type="EMBL" id="CAD7284809.1"/>
    </source>
</evidence>
<dbReference type="OrthoDB" id="420518at2759"/>
<dbReference type="PANTHER" id="PTHR18962">
    <property type="entry name" value="COILED-COIL DOMAIN-CONTAINING PROTEIN 39"/>
    <property type="match status" value="1"/>
</dbReference>
<dbReference type="GO" id="GO:0036159">
    <property type="term" value="P:inner dynein arm assembly"/>
    <property type="evidence" value="ECO:0007669"/>
    <property type="project" value="InterPro"/>
</dbReference>
<dbReference type="GO" id="GO:0005576">
    <property type="term" value="C:extracellular region"/>
    <property type="evidence" value="ECO:0007669"/>
    <property type="project" value="GOC"/>
</dbReference>
<comment type="similarity">
    <text evidence="1">Belongs to the CCDC39 family.</text>
</comment>
<dbReference type="Pfam" id="PF24161">
    <property type="entry name" value="CCDC39"/>
    <property type="match status" value="1"/>
</dbReference>
<dbReference type="EMBL" id="OA891941">
    <property type="protein sequence ID" value="CAD7284809.1"/>
    <property type="molecule type" value="Genomic_DNA"/>
</dbReference>
<evidence type="ECO:0000313" key="8">
    <source>
        <dbReference type="Proteomes" id="UP000678499"/>
    </source>
</evidence>
<gene>
    <name evidence="7" type="ORF">NMOB1V02_LOCUS12413</name>
</gene>
<name>A0A7R9GLH5_9CRUS</name>
<evidence type="ECO:0000256" key="1">
    <source>
        <dbReference type="ARBA" id="ARBA00005805"/>
    </source>
</evidence>
<keyword evidence="3 5" id="KW-0175">Coiled coil</keyword>
<dbReference type="GO" id="GO:0060285">
    <property type="term" value="P:cilium-dependent cell motility"/>
    <property type="evidence" value="ECO:0007669"/>
    <property type="project" value="TreeGrafter"/>
</dbReference>
<dbReference type="InterPro" id="IPR033290">
    <property type="entry name" value="CCDC39"/>
</dbReference>
<feature type="region of interest" description="Disordered" evidence="6">
    <location>
        <begin position="1"/>
        <end position="22"/>
    </location>
</feature>
<evidence type="ECO:0000256" key="5">
    <source>
        <dbReference type="SAM" id="Coils"/>
    </source>
</evidence>
<dbReference type="GO" id="GO:0060287">
    <property type="term" value="P:epithelial cilium movement involved in determination of left/right asymmetry"/>
    <property type="evidence" value="ECO:0007669"/>
    <property type="project" value="TreeGrafter"/>
</dbReference>
<evidence type="ECO:0000256" key="6">
    <source>
        <dbReference type="SAM" id="MobiDB-lite"/>
    </source>
</evidence>
<proteinExistence type="inferred from homology"/>
<evidence type="ECO:0000256" key="4">
    <source>
        <dbReference type="ARBA" id="ARBA00045182"/>
    </source>
</evidence>
<evidence type="ECO:0000256" key="2">
    <source>
        <dbReference type="ARBA" id="ARBA00016725"/>
    </source>
</evidence>
<evidence type="ECO:0000256" key="3">
    <source>
        <dbReference type="ARBA" id="ARBA00023054"/>
    </source>
</evidence>
<sequence>MTLEDSDRDLLESFGSIDPFDIPNASEENKLLQQQLKEKLAIAALLRDKAAKFDEKIKVVQKHLKDVDDDRQSIETLISNKESELESAFVSVRGAEAEIRVARRHIADLEKDDGDIHVKCDETRAKITSYLSKITKIRNELKWDEDTYKSWSEKLAQKHEDNLNLVKYAEFDEARIKDLSLKLEKLSVEAEGFRIRVEEVASEKSAQEAKFKKTQKELLNLQAQKTDLSEKWEQVLSKVSEKDSENQEMLQKLEKAEEALRAAQERQRI</sequence>
<protein>
    <recommendedName>
        <fullName evidence="2">Coiled-coil domain-containing protein 39</fullName>
    </recommendedName>
</protein>
<keyword evidence="8" id="KW-1185">Reference proteome</keyword>
<accession>A0A7R9GLH5</accession>
<dbReference type="PANTHER" id="PTHR18962:SF0">
    <property type="entry name" value="COILED-COIL DOMAIN-CONTAINING PROTEIN 39"/>
    <property type="match status" value="1"/>
</dbReference>
<dbReference type="AlphaFoldDB" id="A0A7R9GLH5"/>
<organism evidence="7">
    <name type="scientific">Notodromas monacha</name>
    <dbReference type="NCBI Taxonomy" id="399045"/>
    <lineage>
        <taxon>Eukaryota</taxon>
        <taxon>Metazoa</taxon>
        <taxon>Ecdysozoa</taxon>
        <taxon>Arthropoda</taxon>
        <taxon>Crustacea</taxon>
        <taxon>Oligostraca</taxon>
        <taxon>Ostracoda</taxon>
        <taxon>Podocopa</taxon>
        <taxon>Podocopida</taxon>
        <taxon>Cypridocopina</taxon>
        <taxon>Cypridoidea</taxon>
        <taxon>Cyprididae</taxon>
        <taxon>Notodromas</taxon>
    </lineage>
</organism>
<dbReference type="EMBL" id="CAJPEX010009904">
    <property type="protein sequence ID" value="CAG0924961.1"/>
    <property type="molecule type" value="Genomic_DNA"/>
</dbReference>
<dbReference type="GO" id="GO:0005930">
    <property type="term" value="C:axoneme"/>
    <property type="evidence" value="ECO:0007669"/>
    <property type="project" value="InterPro"/>
</dbReference>